<feature type="transmembrane region" description="Helical" evidence="2">
    <location>
        <begin position="462"/>
        <end position="487"/>
    </location>
</feature>
<feature type="transmembrane region" description="Helical" evidence="2">
    <location>
        <begin position="24"/>
        <end position="49"/>
    </location>
</feature>
<comment type="caution">
    <text evidence="3">The sequence shown here is derived from an EMBL/GenBank/DDBJ whole genome shotgun (WGS) entry which is preliminary data.</text>
</comment>
<feature type="transmembrane region" description="Helical" evidence="2">
    <location>
        <begin position="323"/>
        <end position="348"/>
    </location>
</feature>
<accession>A0A1Y2A5K1</accession>
<feature type="region of interest" description="Disordered" evidence="1">
    <location>
        <begin position="405"/>
        <end position="429"/>
    </location>
</feature>
<feature type="transmembrane region" description="Helical" evidence="2">
    <location>
        <begin position="539"/>
        <end position="560"/>
    </location>
</feature>
<dbReference type="InterPro" id="IPR053018">
    <property type="entry name" value="Elsinochrome_Biosynth-Asso"/>
</dbReference>
<dbReference type="OrthoDB" id="5427664at2759"/>
<evidence type="ECO:0000256" key="1">
    <source>
        <dbReference type="SAM" id="MobiDB-lite"/>
    </source>
</evidence>
<feature type="transmembrane region" description="Helical" evidence="2">
    <location>
        <begin position="580"/>
        <end position="597"/>
    </location>
</feature>
<keyword evidence="2" id="KW-0812">Transmembrane</keyword>
<keyword evidence="4" id="KW-1185">Reference proteome</keyword>
<evidence type="ECO:0000313" key="3">
    <source>
        <dbReference type="EMBL" id="ORY17315.1"/>
    </source>
</evidence>
<dbReference type="AlphaFoldDB" id="A0A1Y2A5K1"/>
<gene>
    <name evidence="3" type="ORF">BCR34DRAFT_597106</name>
</gene>
<protein>
    <submittedName>
        <fullName evidence="3">Uncharacterized protein</fullName>
    </submittedName>
</protein>
<dbReference type="PANTHER" id="PTHR37577">
    <property type="entry name" value="INTEGRAL MEMBRANE PROTEIN"/>
    <property type="match status" value="1"/>
</dbReference>
<feature type="transmembrane region" description="Helical" evidence="2">
    <location>
        <begin position="108"/>
        <end position="128"/>
    </location>
</feature>
<dbReference type="PANTHER" id="PTHR37577:SF1">
    <property type="entry name" value="INTEGRAL MEMBRANE PROTEIN"/>
    <property type="match status" value="1"/>
</dbReference>
<name>A0A1Y2A5K1_9PLEO</name>
<keyword evidence="2" id="KW-0472">Membrane</keyword>
<feature type="transmembrane region" description="Helical" evidence="2">
    <location>
        <begin position="180"/>
        <end position="200"/>
    </location>
</feature>
<feature type="transmembrane region" description="Helical" evidence="2">
    <location>
        <begin position="255"/>
        <end position="273"/>
    </location>
</feature>
<sequence length="601" mass="68148">MSSNNDCQYNCSKHPYNVPPNPDISGIGVSLGYTITAGIAVLIVILHYVTVYDPTDDVFYDPDDPSNIRREEHKPNPIDVQILRWIPRRKFIVSYGLFSKHGRMQIGLARALLIMSDLQLFTGFAIIISGFSQLHCGISSWHWNRLVYVAWFASITHFACLTSLRGYLHHHKLGRLWRSFVMSILIILITIALVPTGYLVEDPDNTDCGELRPQDGDYMICYFNDALRWRNPYRLDSPAKEKECDNSGTIGIQRWGMVASIMLLAGGMLIRLLKLYPTTSKGLTYGRWQLSIRCVNLLDKVFVWSNAETPWSRLRQTLCYRPLLTIFLSLRLLLDFWLSMAFEVYWLIAGFGWGNGKLFFGRDMSYLVDVQKGEFHNWSFGQIMPLLLLAAPIVAVLEAIEPKGRDAGGNSHAAQSQPPPTPTVSRRPTDYQSAVNTCTIAASSSYPATFNPRLDFYNQFRFMRIATIFLCLNMLSITVFVVLSLWVTGTLLPLIMTHPGAWAWSPIPFGFSIIIYVLYGLVFEDLYASLKFKDKKIGLIVLWAAYVWLNFVFGVIFTVLPGLVFVHGIDMLNDAVAPTYSVSVGLYFLFALVDALVEHFR</sequence>
<feature type="transmembrane region" description="Helical" evidence="2">
    <location>
        <begin position="507"/>
        <end position="527"/>
    </location>
</feature>
<reference evidence="3 4" key="1">
    <citation type="submission" date="2016-07" db="EMBL/GenBank/DDBJ databases">
        <title>Pervasive Adenine N6-methylation of Active Genes in Fungi.</title>
        <authorList>
            <consortium name="DOE Joint Genome Institute"/>
            <person name="Mondo S.J."/>
            <person name="Dannebaum R.O."/>
            <person name="Kuo R.C."/>
            <person name="Labutti K."/>
            <person name="Haridas S."/>
            <person name="Kuo A."/>
            <person name="Salamov A."/>
            <person name="Ahrendt S.R."/>
            <person name="Lipzen A."/>
            <person name="Sullivan W."/>
            <person name="Andreopoulos W.B."/>
            <person name="Clum A."/>
            <person name="Lindquist E."/>
            <person name="Daum C."/>
            <person name="Ramamoorthy G.K."/>
            <person name="Gryganskyi A."/>
            <person name="Culley D."/>
            <person name="Magnuson J.K."/>
            <person name="James T.Y."/>
            <person name="O'Malley M.A."/>
            <person name="Stajich J.E."/>
            <person name="Spatafora J.W."/>
            <person name="Visel A."/>
            <person name="Grigoriev I.V."/>
        </authorList>
    </citation>
    <scope>NUCLEOTIDE SEQUENCE [LARGE SCALE GENOMIC DNA]</scope>
    <source>
        <strain evidence="3 4">CBS 115471</strain>
    </source>
</reference>
<dbReference type="STRING" id="1231657.A0A1Y2A5K1"/>
<feature type="transmembrane region" description="Helical" evidence="2">
    <location>
        <begin position="378"/>
        <end position="397"/>
    </location>
</feature>
<evidence type="ECO:0000313" key="4">
    <source>
        <dbReference type="Proteomes" id="UP000193144"/>
    </source>
</evidence>
<proteinExistence type="predicted"/>
<organism evidence="3 4">
    <name type="scientific">Clohesyomyces aquaticus</name>
    <dbReference type="NCBI Taxonomy" id="1231657"/>
    <lineage>
        <taxon>Eukaryota</taxon>
        <taxon>Fungi</taxon>
        <taxon>Dikarya</taxon>
        <taxon>Ascomycota</taxon>
        <taxon>Pezizomycotina</taxon>
        <taxon>Dothideomycetes</taxon>
        <taxon>Pleosporomycetidae</taxon>
        <taxon>Pleosporales</taxon>
        <taxon>Lindgomycetaceae</taxon>
        <taxon>Clohesyomyces</taxon>
    </lineage>
</organism>
<dbReference type="Proteomes" id="UP000193144">
    <property type="component" value="Unassembled WGS sequence"/>
</dbReference>
<feature type="transmembrane region" description="Helical" evidence="2">
    <location>
        <begin position="148"/>
        <end position="168"/>
    </location>
</feature>
<dbReference type="EMBL" id="MCFA01000013">
    <property type="protein sequence ID" value="ORY17315.1"/>
    <property type="molecule type" value="Genomic_DNA"/>
</dbReference>
<keyword evidence="2" id="KW-1133">Transmembrane helix</keyword>
<evidence type="ECO:0000256" key="2">
    <source>
        <dbReference type="SAM" id="Phobius"/>
    </source>
</evidence>